<keyword evidence="10" id="KW-1185">Reference proteome</keyword>
<reference evidence="9 10" key="1">
    <citation type="submission" date="2017-07" db="EMBL/GenBank/DDBJ databases">
        <title>Genome sequencing and assembly of Paenibacillus rigui.</title>
        <authorList>
            <person name="Mayilraj S."/>
        </authorList>
    </citation>
    <scope>NUCLEOTIDE SEQUENCE [LARGE SCALE GENOMIC DNA]</scope>
    <source>
        <strain evidence="9 10">JCM 16352</strain>
    </source>
</reference>
<evidence type="ECO:0000256" key="4">
    <source>
        <dbReference type="ARBA" id="ARBA00022801"/>
    </source>
</evidence>
<dbReference type="Gene3D" id="3.90.1680.10">
    <property type="entry name" value="SOS response associated peptidase-like"/>
    <property type="match status" value="1"/>
</dbReference>
<keyword evidence="5" id="KW-0190">Covalent protein-DNA linkage</keyword>
<evidence type="ECO:0000256" key="3">
    <source>
        <dbReference type="ARBA" id="ARBA00022763"/>
    </source>
</evidence>
<dbReference type="GO" id="GO:0003697">
    <property type="term" value="F:single-stranded DNA binding"/>
    <property type="evidence" value="ECO:0007669"/>
    <property type="project" value="InterPro"/>
</dbReference>
<dbReference type="AlphaFoldDB" id="A0A229UM43"/>
<evidence type="ECO:0000313" key="10">
    <source>
        <dbReference type="Proteomes" id="UP000215509"/>
    </source>
</evidence>
<keyword evidence="4 8" id="KW-0378">Hydrolase</keyword>
<dbReference type="SUPFAM" id="SSF143081">
    <property type="entry name" value="BB1717-like"/>
    <property type="match status" value="1"/>
</dbReference>
<gene>
    <name evidence="9" type="ORF">CF651_21545</name>
</gene>
<keyword evidence="3" id="KW-0227">DNA damage</keyword>
<evidence type="ECO:0000256" key="2">
    <source>
        <dbReference type="ARBA" id="ARBA00022670"/>
    </source>
</evidence>
<name>A0A229UM43_9BACL</name>
<dbReference type="Proteomes" id="UP000215509">
    <property type="component" value="Unassembled WGS sequence"/>
</dbReference>
<evidence type="ECO:0000256" key="8">
    <source>
        <dbReference type="RuleBase" id="RU364100"/>
    </source>
</evidence>
<dbReference type="Pfam" id="PF02586">
    <property type="entry name" value="SRAP"/>
    <property type="match status" value="1"/>
</dbReference>
<evidence type="ECO:0000313" key="9">
    <source>
        <dbReference type="EMBL" id="OXM84365.1"/>
    </source>
</evidence>
<dbReference type="GO" id="GO:0008233">
    <property type="term" value="F:peptidase activity"/>
    <property type="evidence" value="ECO:0007669"/>
    <property type="project" value="UniProtKB-KW"/>
</dbReference>
<dbReference type="InterPro" id="IPR036590">
    <property type="entry name" value="SRAP-like"/>
</dbReference>
<dbReference type="GO" id="GO:0106300">
    <property type="term" value="P:protein-DNA covalent cross-linking repair"/>
    <property type="evidence" value="ECO:0007669"/>
    <property type="project" value="InterPro"/>
</dbReference>
<keyword evidence="2 8" id="KW-0645">Protease</keyword>
<keyword evidence="7" id="KW-0456">Lyase</keyword>
<dbReference type="EMBL" id="NMQW01000033">
    <property type="protein sequence ID" value="OXM84365.1"/>
    <property type="molecule type" value="Genomic_DNA"/>
</dbReference>
<evidence type="ECO:0000256" key="5">
    <source>
        <dbReference type="ARBA" id="ARBA00023124"/>
    </source>
</evidence>
<dbReference type="EC" id="3.4.-.-" evidence="8"/>
<evidence type="ECO:0000256" key="6">
    <source>
        <dbReference type="ARBA" id="ARBA00023125"/>
    </source>
</evidence>
<comment type="similarity">
    <text evidence="1 8">Belongs to the SOS response-associated peptidase family.</text>
</comment>
<proteinExistence type="inferred from homology"/>
<comment type="caution">
    <text evidence="9">The sequence shown here is derived from an EMBL/GenBank/DDBJ whole genome shotgun (WGS) entry which is preliminary data.</text>
</comment>
<accession>A0A229UM43</accession>
<protein>
    <recommendedName>
        <fullName evidence="8">Abasic site processing protein</fullName>
        <ecNumber evidence="8">3.4.-.-</ecNumber>
    </recommendedName>
</protein>
<dbReference type="OrthoDB" id="9782620at2"/>
<evidence type="ECO:0000256" key="1">
    <source>
        <dbReference type="ARBA" id="ARBA00008136"/>
    </source>
</evidence>
<dbReference type="PANTHER" id="PTHR13604:SF0">
    <property type="entry name" value="ABASIC SITE PROCESSING PROTEIN HMCES"/>
    <property type="match status" value="1"/>
</dbReference>
<evidence type="ECO:0000256" key="7">
    <source>
        <dbReference type="ARBA" id="ARBA00023239"/>
    </source>
</evidence>
<dbReference type="RefSeq" id="WP_094016936.1">
    <property type="nucleotide sequence ID" value="NZ_NMQW01000033.1"/>
</dbReference>
<sequence>MCNRLNLQADVSELTDSFGVSRVLFYYANQRSLVPNESIAVIRTKENERTLDECRWGLMPFWAQDANRADISTVFEKRAFDHLIKRQRCVVPASSFDQVTVLSKKQEKVRRFVMPSRSTFGMAAVFDEWNGSFDEELRTCTILTRRVWNEALGLEEQVPVILNPEQIERWLSPDLFDKQLVQELVDSIEKPALRELPSALWDRLWSEEELEAVPARPGMI</sequence>
<dbReference type="PANTHER" id="PTHR13604">
    <property type="entry name" value="DC12-RELATED"/>
    <property type="match status" value="1"/>
</dbReference>
<organism evidence="9 10">
    <name type="scientific">Paenibacillus rigui</name>
    <dbReference type="NCBI Taxonomy" id="554312"/>
    <lineage>
        <taxon>Bacteria</taxon>
        <taxon>Bacillati</taxon>
        <taxon>Bacillota</taxon>
        <taxon>Bacilli</taxon>
        <taxon>Bacillales</taxon>
        <taxon>Paenibacillaceae</taxon>
        <taxon>Paenibacillus</taxon>
    </lineage>
</organism>
<dbReference type="GO" id="GO:0006508">
    <property type="term" value="P:proteolysis"/>
    <property type="evidence" value="ECO:0007669"/>
    <property type="project" value="UniProtKB-KW"/>
</dbReference>
<dbReference type="GO" id="GO:0016829">
    <property type="term" value="F:lyase activity"/>
    <property type="evidence" value="ECO:0007669"/>
    <property type="project" value="UniProtKB-KW"/>
</dbReference>
<keyword evidence="6" id="KW-0238">DNA-binding</keyword>
<dbReference type="InterPro" id="IPR003738">
    <property type="entry name" value="SRAP"/>
</dbReference>